<dbReference type="InterPro" id="IPR045865">
    <property type="entry name" value="ACT-like_dom_sf"/>
</dbReference>
<evidence type="ECO:0000259" key="9">
    <source>
        <dbReference type="PROSITE" id="PS51671"/>
    </source>
</evidence>
<dbReference type="GO" id="GO:0009094">
    <property type="term" value="P:L-phenylalanine biosynthetic process"/>
    <property type="evidence" value="ECO:0007669"/>
    <property type="project" value="UniProtKB-UniPathway"/>
</dbReference>
<feature type="compositionally biased region" description="Low complexity" evidence="7">
    <location>
        <begin position="237"/>
        <end position="263"/>
    </location>
</feature>
<evidence type="ECO:0000256" key="4">
    <source>
        <dbReference type="ARBA" id="ARBA00023141"/>
    </source>
</evidence>
<dbReference type="EMBL" id="ML986507">
    <property type="protein sequence ID" value="KAF2273757.1"/>
    <property type="molecule type" value="Genomic_DNA"/>
</dbReference>
<keyword evidence="11" id="KW-1185">Reference proteome</keyword>
<dbReference type="GO" id="GO:0005737">
    <property type="term" value="C:cytoplasm"/>
    <property type="evidence" value="ECO:0007669"/>
    <property type="project" value="TreeGrafter"/>
</dbReference>
<proteinExistence type="predicted"/>
<dbReference type="PIRSF" id="PIRSF001500">
    <property type="entry name" value="Chor_mut_pdt_Ppr"/>
    <property type="match status" value="1"/>
</dbReference>
<dbReference type="Proteomes" id="UP000800097">
    <property type="component" value="Unassembled WGS sequence"/>
</dbReference>
<accession>A0A6A6JBW8</accession>
<evidence type="ECO:0000259" key="8">
    <source>
        <dbReference type="PROSITE" id="PS51171"/>
    </source>
</evidence>
<evidence type="ECO:0000256" key="6">
    <source>
        <dbReference type="ARBA" id="ARBA00023239"/>
    </source>
</evidence>
<organism evidence="10 11">
    <name type="scientific">Westerdykella ornata</name>
    <dbReference type="NCBI Taxonomy" id="318751"/>
    <lineage>
        <taxon>Eukaryota</taxon>
        <taxon>Fungi</taxon>
        <taxon>Dikarya</taxon>
        <taxon>Ascomycota</taxon>
        <taxon>Pezizomycotina</taxon>
        <taxon>Dothideomycetes</taxon>
        <taxon>Pleosporomycetidae</taxon>
        <taxon>Pleosporales</taxon>
        <taxon>Sporormiaceae</taxon>
        <taxon>Westerdykella</taxon>
    </lineage>
</organism>
<dbReference type="EC" id="4.2.1.51" evidence="2"/>
<dbReference type="OrthoDB" id="983542at2759"/>
<feature type="region of interest" description="Disordered" evidence="7">
    <location>
        <begin position="237"/>
        <end position="272"/>
    </location>
</feature>
<feature type="domain" description="ACT" evidence="9">
    <location>
        <begin position="279"/>
        <end position="359"/>
    </location>
</feature>
<dbReference type="GO" id="GO:0004664">
    <property type="term" value="F:prephenate dehydratase activity"/>
    <property type="evidence" value="ECO:0007669"/>
    <property type="project" value="UniProtKB-EC"/>
</dbReference>
<sequence length="380" mass="41860">MTEGDGDPRRGPDKEGEVVVAYLGPRATYSHQAALSLFPPSPTIVHKPVPTIPSVFSAVQSGAVNYGIVPFENSTNGSVVFTLDLFADRERRNPDVVVCGEGYVRVRHCLVGHPNPATTTERTENVNEERKQHNPADLSDLAHITTLYTHPQVWTQCTRFLSLLSSSSTSETIDRIDTSSTSRAAELVAHDPSRCSAAICNALAAQTFGLPILRQDIQDDEGNETRFFVLRRRDAPASLPASSPYSASTSSQIPTQPQTQSQTQEEEDDDDDKDWKTLVSFTIEHHHPGSLAQCLAVFERHAINLTSINTRPSGEGRWNYVFFVECWGRRRRTRGGEEGAGLEGGGKGEEEGPVDRALRELDGMCRGWRWLGSWRSNASG</sequence>
<dbReference type="CDD" id="cd13532">
    <property type="entry name" value="PBP2_PDT_like"/>
    <property type="match status" value="1"/>
</dbReference>
<evidence type="ECO:0000256" key="7">
    <source>
        <dbReference type="SAM" id="MobiDB-lite"/>
    </source>
</evidence>
<dbReference type="RefSeq" id="XP_033651296.1">
    <property type="nucleotide sequence ID" value="XM_033795875.1"/>
</dbReference>
<dbReference type="GeneID" id="54549050"/>
<dbReference type="UniPathway" id="UPA00121">
    <property type="reaction ID" value="UER00345"/>
</dbReference>
<evidence type="ECO:0000256" key="3">
    <source>
        <dbReference type="ARBA" id="ARBA00022605"/>
    </source>
</evidence>
<keyword evidence="6" id="KW-0456">Lyase</keyword>
<dbReference type="InterPro" id="IPR008242">
    <property type="entry name" value="Chor_mutase/pphenate_deHydtase"/>
</dbReference>
<keyword evidence="4" id="KW-0057">Aromatic amino acid biosynthesis</keyword>
<feature type="region of interest" description="Disordered" evidence="7">
    <location>
        <begin position="334"/>
        <end position="354"/>
    </location>
</feature>
<reference evidence="10" key="1">
    <citation type="journal article" date="2020" name="Stud. Mycol.">
        <title>101 Dothideomycetes genomes: a test case for predicting lifestyles and emergence of pathogens.</title>
        <authorList>
            <person name="Haridas S."/>
            <person name="Albert R."/>
            <person name="Binder M."/>
            <person name="Bloem J."/>
            <person name="Labutti K."/>
            <person name="Salamov A."/>
            <person name="Andreopoulos B."/>
            <person name="Baker S."/>
            <person name="Barry K."/>
            <person name="Bills G."/>
            <person name="Bluhm B."/>
            <person name="Cannon C."/>
            <person name="Castanera R."/>
            <person name="Culley D."/>
            <person name="Daum C."/>
            <person name="Ezra D."/>
            <person name="Gonzalez J."/>
            <person name="Henrissat B."/>
            <person name="Kuo A."/>
            <person name="Liang C."/>
            <person name="Lipzen A."/>
            <person name="Lutzoni F."/>
            <person name="Magnuson J."/>
            <person name="Mondo S."/>
            <person name="Nolan M."/>
            <person name="Ohm R."/>
            <person name="Pangilinan J."/>
            <person name="Park H.-J."/>
            <person name="Ramirez L."/>
            <person name="Alfaro M."/>
            <person name="Sun H."/>
            <person name="Tritt A."/>
            <person name="Yoshinaga Y."/>
            <person name="Zwiers L.-H."/>
            <person name="Turgeon B."/>
            <person name="Goodwin S."/>
            <person name="Spatafora J."/>
            <person name="Crous P."/>
            <person name="Grigoriev I."/>
        </authorList>
    </citation>
    <scope>NUCLEOTIDE SEQUENCE</scope>
    <source>
        <strain evidence="10">CBS 379.55</strain>
    </source>
</reference>
<evidence type="ECO:0000256" key="1">
    <source>
        <dbReference type="ARBA" id="ARBA00004741"/>
    </source>
</evidence>
<dbReference type="PANTHER" id="PTHR21022">
    <property type="entry name" value="PREPHENATE DEHYDRATASE P PROTEIN"/>
    <property type="match status" value="1"/>
</dbReference>
<dbReference type="PROSITE" id="PS51171">
    <property type="entry name" value="PREPHENATE_DEHYDR_3"/>
    <property type="match status" value="1"/>
</dbReference>
<evidence type="ECO:0000256" key="5">
    <source>
        <dbReference type="ARBA" id="ARBA00023222"/>
    </source>
</evidence>
<keyword evidence="5" id="KW-0584">Phenylalanine biosynthesis</keyword>
<dbReference type="InterPro" id="IPR002912">
    <property type="entry name" value="ACT_dom"/>
</dbReference>
<feature type="domain" description="Prephenate dehydratase" evidence="8">
    <location>
        <begin position="19"/>
        <end position="232"/>
    </location>
</feature>
<keyword evidence="3" id="KW-0028">Amino-acid biosynthesis</keyword>
<gene>
    <name evidence="10" type="ORF">EI97DRAFT_382805</name>
</gene>
<comment type="pathway">
    <text evidence="1">Amino-acid biosynthesis; L-phenylalanine biosynthesis; phenylpyruvate from prephenate: step 1/1.</text>
</comment>
<dbReference type="AlphaFoldDB" id="A0A6A6JBW8"/>
<evidence type="ECO:0000256" key="2">
    <source>
        <dbReference type="ARBA" id="ARBA00013147"/>
    </source>
</evidence>
<protein>
    <recommendedName>
        <fullName evidence="2">prephenate dehydratase</fullName>
        <ecNumber evidence="2">4.2.1.51</ecNumber>
    </recommendedName>
</protein>
<dbReference type="Gene3D" id="3.40.190.10">
    <property type="entry name" value="Periplasmic binding protein-like II"/>
    <property type="match status" value="2"/>
</dbReference>
<name>A0A6A6JBW8_WESOR</name>
<dbReference type="InterPro" id="IPR001086">
    <property type="entry name" value="Preph_deHydtase"/>
</dbReference>
<dbReference type="Pfam" id="PF00800">
    <property type="entry name" value="PDT"/>
    <property type="match status" value="1"/>
</dbReference>
<dbReference type="Gene3D" id="3.30.70.260">
    <property type="match status" value="1"/>
</dbReference>
<dbReference type="PANTHER" id="PTHR21022:SF19">
    <property type="entry name" value="PREPHENATE DEHYDRATASE-RELATED"/>
    <property type="match status" value="1"/>
</dbReference>
<dbReference type="PROSITE" id="PS51671">
    <property type="entry name" value="ACT"/>
    <property type="match status" value="1"/>
</dbReference>
<evidence type="ECO:0000313" key="10">
    <source>
        <dbReference type="EMBL" id="KAF2273757.1"/>
    </source>
</evidence>
<dbReference type="SUPFAM" id="SSF55021">
    <property type="entry name" value="ACT-like"/>
    <property type="match status" value="1"/>
</dbReference>
<dbReference type="CDD" id="cd04905">
    <property type="entry name" value="ACT_CM-PDT"/>
    <property type="match status" value="1"/>
</dbReference>
<dbReference type="SUPFAM" id="SSF53850">
    <property type="entry name" value="Periplasmic binding protein-like II"/>
    <property type="match status" value="1"/>
</dbReference>
<evidence type="ECO:0000313" key="11">
    <source>
        <dbReference type="Proteomes" id="UP000800097"/>
    </source>
</evidence>